<dbReference type="Pfam" id="PF06391">
    <property type="entry name" value="MAT1"/>
    <property type="match status" value="1"/>
</dbReference>
<dbReference type="InterPro" id="IPR013083">
    <property type="entry name" value="Znf_RING/FYVE/PHD"/>
</dbReference>
<keyword evidence="13" id="KW-1185">Reference proteome</keyword>
<evidence type="ECO:0000256" key="3">
    <source>
        <dbReference type="ARBA" id="ARBA00022723"/>
    </source>
</evidence>
<dbReference type="NCBIfam" id="TIGR00570">
    <property type="entry name" value="cdk7"/>
    <property type="match status" value="1"/>
</dbReference>
<keyword evidence="3" id="KW-0479">Metal-binding</keyword>
<keyword evidence="6" id="KW-0539">Nucleus</keyword>
<sequence>MQKLAFCSSLQTPKTTTMASTLRNQTLMIGKTGSSVVSFQEEDAQCPVCKSDKYLTPNLKLLVSPCFHKMCESCIDRLFSAGPAPCPICQQVLRKNQFMSQIFEDLAVEKEVRIRKRAARVFNKRAEDFPSLRAYNDYLEMVEDITFNLMNEVDVAETEAKIAAYEMENKDSIAANQAKNVNEQRFRSYQDEMEKQEREQKREEYLQQLEEERKQKEMEKSDIISELASTNKSAQAVIQTRQATALKRSSARQQQQQQSESSRIAMPSWITTAMDTDAEMRENEARNFDPLSLQYEYTSGYTVRENYIDPSTEYLHNNKQAKAGGYAPKFAHQRALMSAFTGVLCQPIE</sequence>
<dbReference type="GO" id="GO:0061575">
    <property type="term" value="F:cyclin-dependent protein serine/threonine kinase activator activity"/>
    <property type="evidence" value="ECO:0007669"/>
    <property type="project" value="EnsemblFungi"/>
</dbReference>
<organism evidence="12">
    <name type="scientific">Mucor ambiguus</name>
    <dbReference type="NCBI Taxonomy" id="91626"/>
    <lineage>
        <taxon>Eukaryota</taxon>
        <taxon>Fungi</taxon>
        <taxon>Fungi incertae sedis</taxon>
        <taxon>Mucoromycota</taxon>
        <taxon>Mucoromycotina</taxon>
        <taxon>Mucoromycetes</taxon>
        <taxon>Mucorales</taxon>
        <taxon>Mucorineae</taxon>
        <taxon>Mucoraceae</taxon>
        <taxon>Mucor</taxon>
    </lineage>
</organism>
<keyword evidence="12" id="KW-0418">Kinase</keyword>
<protein>
    <recommendedName>
        <fullName evidence="2">RNA polymerase II transcription factor B subunit 3</fullName>
    </recommendedName>
    <alternativeName>
        <fullName evidence="8">RNA polymerase II transcription factor B 38 kDa subunit</fullName>
    </alternativeName>
    <alternativeName>
        <fullName evidence="7">RNA polymerase II transcription factor B p38 subunit</fullName>
    </alternativeName>
</protein>
<dbReference type="SUPFAM" id="SSF57850">
    <property type="entry name" value="RING/U-box"/>
    <property type="match status" value="1"/>
</dbReference>
<evidence type="ECO:0000256" key="8">
    <source>
        <dbReference type="ARBA" id="ARBA00033277"/>
    </source>
</evidence>
<dbReference type="InterPro" id="IPR015877">
    <property type="entry name" value="MAT1_centre"/>
</dbReference>
<dbReference type="PANTHER" id="PTHR12683">
    <property type="entry name" value="CDK-ACTIVATING KINASE ASSEMBLY FACTOR MAT1"/>
    <property type="match status" value="1"/>
</dbReference>
<evidence type="ECO:0000256" key="9">
    <source>
        <dbReference type="PROSITE-ProRule" id="PRU00175"/>
    </source>
</evidence>
<gene>
    <name evidence="12" type="ORF">MAM1_0091d04893</name>
</gene>
<dbReference type="Proteomes" id="UP000053815">
    <property type="component" value="Unassembled WGS sequence"/>
</dbReference>
<dbReference type="InterPro" id="IPR004575">
    <property type="entry name" value="MAT1/Tfb3"/>
</dbReference>
<reference evidence="12" key="1">
    <citation type="submission" date="2014-09" db="EMBL/GenBank/DDBJ databases">
        <title>Draft genome sequence of an oleaginous Mucoromycotina fungus Mucor ambiguus NBRC6742.</title>
        <authorList>
            <person name="Takeda I."/>
            <person name="Yamane N."/>
            <person name="Morita T."/>
            <person name="Tamano K."/>
            <person name="Machida M."/>
            <person name="Baker S."/>
            <person name="Koike H."/>
        </authorList>
    </citation>
    <scope>NUCLEOTIDE SEQUENCE</scope>
    <source>
        <strain evidence="12">NBRC 6742</strain>
    </source>
</reference>
<proteinExistence type="predicted"/>
<name>A0A0C9MQ55_9FUNG</name>
<dbReference type="GO" id="GO:0006289">
    <property type="term" value="P:nucleotide-excision repair"/>
    <property type="evidence" value="ECO:0007669"/>
    <property type="project" value="EnsemblFungi"/>
</dbReference>
<dbReference type="PROSITE" id="PS50089">
    <property type="entry name" value="ZF_RING_2"/>
    <property type="match status" value="1"/>
</dbReference>
<evidence type="ECO:0000256" key="5">
    <source>
        <dbReference type="ARBA" id="ARBA00022833"/>
    </source>
</evidence>
<evidence type="ECO:0000313" key="12">
    <source>
        <dbReference type="EMBL" id="GAN05422.1"/>
    </source>
</evidence>
<dbReference type="OrthoDB" id="5963at2759"/>
<dbReference type="GO" id="GO:0016301">
    <property type="term" value="F:kinase activity"/>
    <property type="evidence" value="ECO:0007669"/>
    <property type="project" value="UniProtKB-KW"/>
</dbReference>
<evidence type="ECO:0000313" key="13">
    <source>
        <dbReference type="Proteomes" id="UP000053815"/>
    </source>
</evidence>
<dbReference type="PROSITE" id="PS00518">
    <property type="entry name" value="ZF_RING_1"/>
    <property type="match status" value="1"/>
</dbReference>
<dbReference type="InterPro" id="IPR017907">
    <property type="entry name" value="Znf_RING_CS"/>
</dbReference>
<evidence type="ECO:0000256" key="10">
    <source>
        <dbReference type="SAM" id="Coils"/>
    </source>
</evidence>
<evidence type="ECO:0000256" key="1">
    <source>
        <dbReference type="ARBA" id="ARBA00004123"/>
    </source>
</evidence>
<evidence type="ECO:0000256" key="6">
    <source>
        <dbReference type="ARBA" id="ARBA00023242"/>
    </source>
</evidence>
<dbReference type="SMART" id="SM00184">
    <property type="entry name" value="RING"/>
    <property type="match status" value="1"/>
</dbReference>
<dbReference type="PANTHER" id="PTHR12683:SF13">
    <property type="entry name" value="CDK-ACTIVATING KINASE ASSEMBLY FACTOR MAT1"/>
    <property type="match status" value="1"/>
</dbReference>
<dbReference type="Pfam" id="PF17121">
    <property type="entry name" value="zf-C3HC4_5"/>
    <property type="match status" value="1"/>
</dbReference>
<evidence type="ECO:0000256" key="2">
    <source>
        <dbReference type="ARBA" id="ARBA00022257"/>
    </source>
</evidence>
<keyword evidence="4 9" id="KW-0863">Zinc-finger</keyword>
<dbReference type="GO" id="GO:0001174">
    <property type="term" value="P:transcriptional start site selection at RNA polymerase II promoter"/>
    <property type="evidence" value="ECO:0007669"/>
    <property type="project" value="EnsemblFungi"/>
</dbReference>
<keyword evidence="10" id="KW-0175">Coiled coil</keyword>
<dbReference type="AlphaFoldDB" id="A0A0C9MQ55"/>
<dbReference type="FunFam" id="3.30.40.10:FF:000037">
    <property type="entry name" value="Cdk-activating kinase assembly factor MAT1, centre"/>
    <property type="match status" value="1"/>
</dbReference>
<dbReference type="InterPro" id="IPR001841">
    <property type="entry name" value="Znf_RING"/>
</dbReference>
<evidence type="ECO:0000256" key="7">
    <source>
        <dbReference type="ARBA" id="ARBA00029873"/>
    </source>
</evidence>
<feature type="coiled-coil region" evidence="10">
    <location>
        <begin position="179"/>
        <end position="226"/>
    </location>
</feature>
<dbReference type="Gene3D" id="3.30.40.10">
    <property type="entry name" value="Zinc/RING finger domain, C3HC4 (zinc finger)"/>
    <property type="match status" value="1"/>
</dbReference>
<feature type="domain" description="RING-type" evidence="11">
    <location>
        <begin position="46"/>
        <end position="90"/>
    </location>
</feature>
<evidence type="ECO:0000259" key="11">
    <source>
        <dbReference type="PROSITE" id="PS50089"/>
    </source>
</evidence>
<dbReference type="STRING" id="91626.A0A0C9MQ55"/>
<dbReference type="GO" id="GO:0006357">
    <property type="term" value="P:regulation of transcription by RNA polymerase II"/>
    <property type="evidence" value="ECO:0007669"/>
    <property type="project" value="TreeGrafter"/>
</dbReference>
<keyword evidence="5" id="KW-0862">Zinc</keyword>
<dbReference type="EMBL" id="DF836380">
    <property type="protein sequence ID" value="GAN05422.1"/>
    <property type="molecule type" value="Genomic_DNA"/>
</dbReference>
<evidence type="ECO:0000256" key="4">
    <source>
        <dbReference type="ARBA" id="ARBA00022771"/>
    </source>
</evidence>
<dbReference type="GO" id="GO:0008270">
    <property type="term" value="F:zinc ion binding"/>
    <property type="evidence" value="ECO:0007669"/>
    <property type="project" value="UniProtKB-KW"/>
</dbReference>
<accession>A0A0C9MQ55</accession>
<keyword evidence="12" id="KW-0808">Transferase</keyword>
<dbReference type="GO" id="GO:0070985">
    <property type="term" value="C:transcription factor TFIIK complex"/>
    <property type="evidence" value="ECO:0007669"/>
    <property type="project" value="EnsemblFungi"/>
</dbReference>
<comment type="subcellular location">
    <subcellularLocation>
        <location evidence="1">Nucleus</location>
    </subcellularLocation>
</comment>